<reference evidence="3 4" key="1">
    <citation type="journal article" date="2015" name="Infect. Genet. Evol.">
        <title>Genomic sequences of six botulinum neurotoxin-producing strains representing three clostridial species illustrate the mobility and diversity of botulinum neurotoxin genes.</title>
        <authorList>
            <person name="Smith T.J."/>
            <person name="Hill K.K."/>
            <person name="Xie G."/>
            <person name="Foley B.T."/>
            <person name="Williamson C.H."/>
            <person name="Foster J.T."/>
            <person name="Johnson S.L."/>
            <person name="Chertkov O."/>
            <person name="Teshima H."/>
            <person name="Gibbons H.S."/>
            <person name="Johnsky L.A."/>
            <person name="Karavis M.A."/>
            <person name="Smith L.A."/>
        </authorList>
    </citation>
    <scope>NUCLEOTIDE SEQUENCE [LARGE SCALE GENOMIC DNA]</scope>
    <source>
        <strain evidence="3 4">Sullivan</strain>
    </source>
</reference>
<dbReference type="eggNOG" id="COG1484">
    <property type="taxonomic scope" value="Bacteria"/>
</dbReference>
<dbReference type="AlphaFoldDB" id="A0A0A7FXV3"/>
<dbReference type="InterPro" id="IPR056884">
    <property type="entry name" value="NPHP3-like_N"/>
</dbReference>
<evidence type="ECO:0000256" key="1">
    <source>
        <dbReference type="ARBA" id="ARBA00022737"/>
    </source>
</evidence>
<dbReference type="SUPFAM" id="SSF52540">
    <property type="entry name" value="P-loop containing nucleoside triphosphate hydrolases"/>
    <property type="match status" value="1"/>
</dbReference>
<evidence type="ECO:0000259" key="2">
    <source>
        <dbReference type="Pfam" id="PF24883"/>
    </source>
</evidence>
<keyword evidence="1" id="KW-0677">Repeat</keyword>
<proteinExistence type="predicted"/>
<dbReference type="STRING" id="1561.NPD11_2391"/>
<dbReference type="Proteomes" id="UP000030635">
    <property type="component" value="Chromosome"/>
</dbReference>
<keyword evidence="4" id="KW-1185">Reference proteome</keyword>
<evidence type="ECO:0000313" key="3">
    <source>
        <dbReference type="EMBL" id="AIY83745.1"/>
    </source>
</evidence>
<evidence type="ECO:0000313" key="4">
    <source>
        <dbReference type="Proteomes" id="UP000030635"/>
    </source>
</evidence>
<dbReference type="RefSeq" id="WP_144316889.1">
    <property type="nucleotide sequence ID" value="NZ_CP006905.1"/>
</dbReference>
<organism evidence="3 4">
    <name type="scientific">Clostridium baratii str. Sullivan</name>
    <dbReference type="NCBI Taxonomy" id="1415775"/>
    <lineage>
        <taxon>Bacteria</taxon>
        <taxon>Bacillati</taxon>
        <taxon>Bacillota</taxon>
        <taxon>Clostridia</taxon>
        <taxon>Eubacteriales</taxon>
        <taxon>Clostridiaceae</taxon>
        <taxon>Clostridium</taxon>
    </lineage>
</organism>
<dbReference type="Pfam" id="PF24883">
    <property type="entry name" value="NPHP3_N"/>
    <property type="match status" value="1"/>
</dbReference>
<dbReference type="HOGENOM" id="CLU_063820_0_0_9"/>
<protein>
    <submittedName>
        <fullName evidence="3">AAA domain family protein</fullName>
    </submittedName>
</protein>
<dbReference type="OrthoDB" id="9781752at2"/>
<accession>A0A0A7FXV3</accession>
<sequence length="364" mass="40952">MSKSKNRHMFLGGNTSEGFYSHFKYLLSQEDANEIICLKGGPGTGKSSLMKKLAFYFATNSYTVEEYHCSSDDQSLDGVLVKELKVAILDATAPHMTDPKNPGAVDKIIDLAKALDMKSIRPQKKEVLAVSNDISNAFTRAYRFFNAASKVYSDWRKINNACVDKDLLLNFENTLKSAVIPSVSTGHVGKERHLFATAFTPNGIVSFGDNLSTFTDNIFVLKGEPGLYKSYMLKNLAKEFLNHGLDVEYFHCPLLPEEVEHIIIPDAKIGIFTENEISKLKLNGTSFDLTSLCDKKKLDAVKDEVDFDRCEFDILLNKGLSLITEAKLLHDKLEKFYVDNMDFDKVNALYDDIVKEFESFKPNK</sequence>
<dbReference type="EMBL" id="CP006905">
    <property type="protein sequence ID" value="AIY83745.1"/>
    <property type="molecule type" value="Genomic_DNA"/>
</dbReference>
<dbReference type="InterPro" id="IPR027417">
    <property type="entry name" value="P-loop_NTPase"/>
</dbReference>
<dbReference type="KEGG" id="cbv:U729_600"/>
<name>A0A0A7FXV3_9CLOT</name>
<feature type="domain" description="Nephrocystin 3-like N-terminal" evidence="2">
    <location>
        <begin position="22"/>
        <end position="76"/>
    </location>
</feature>
<gene>
    <name evidence="3" type="ORF">U729_600</name>
</gene>